<name>A0A314Y808_PRUYE</name>
<keyword evidence="2" id="KW-1185">Reference proteome</keyword>
<evidence type="ECO:0008006" key="3">
    <source>
        <dbReference type="Google" id="ProtNLM"/>
    </source>
</evidence>
<reference evidence="1 2" key="1">
    <citation type="submission" date="2018-02" db="EMBL/GenBank/DDBJ databases">
        <title>Draft genome of wild Prunus yedoensis var. nudiflora.</title>
        <authorList>
            <person name="Baek S."/>
            <person name="Kim J.-H."/>
            <person name="Choi K."/>
            <person name="Kim G.-B."/>
            <person name="Cho A."/>
            <person name="Jang H."/>
            <person name="Shin C.-H."/>
            <person name="Yu H.-J."/>
            <person name="Mun J.-H."/>
        </authorList>
    </citation>
    <scope>NUCLEOTIDE SEQUENCE [LARGE SCALE GENOMIC DNA]</scope>
    <source>
        <strain evidence="2">cv. Jeju island</strain>
        <tissue evidence="1">Leaf</tissue>
    </source>
</reference>
<evidence type="ECO:0000313" key="2">
    <source>
        <dbReference type="Proteomes" id="UP000250321"/>
    </source>
</evidence>
<gene>
    <name evidence="1" type="ORF">Pyn_26279</name>
</gene>
<dbReference type="AlphaFoldDB" id="A0A314Y808"/>
<accession>A0A314Y808</accession>
<dbReference type="Proteomes" id="UP000250321">
    <property type="component" value="Unassembled WGS sequence"/>
</dbReference>
<protein>
    <recommendedName>
        <fullName evidence="3">F-box/FBD/LRR-repeat protein</fullName>
    </recommendedName>
</protein>
<dbReference type="PANTHER" id="PTHR34145:SF68">
    <property type="entry name" value="FBD DOMAIN-CONTAINING PROTEIN"/>
    <property type="match status" value="1"/>
</dbReference>
<organism evidence="1 2">
    <name type="scientific">Prunus yedoensis var. nudiflora</name>
    <dbReference type="NCBI Taxonomy" id="2094558"/>
    <lineage>
        <taxon>Eukaryota</taxon>
        <taxon>Viridiplantae</taxon>
        <taxon>Streptophyta</taxon>
        <taxon>Embryophyta</taxon>
        <taxon>Tracheophyta</taxon>
        <taxon>Spermatophyta</taxon>
        <taxon>Magnoliopsida</taxon>
        <taxon>eudicotyledons</taxon>
        <taxon>Gunneridae</taxon>
        <taxon>Pentapetalae</taxon>
        <taxon>rosids</taxon>
        <taxon>fabids</taxon>
        <taxon>Rosales</taxon>
        <taxon>Rosaceae</taxon>
        <taxon>Amygdaloideae</taxon>
        <taxon>Amygdaleae</taxon>
        <taxon>Prunus</taxon>
    </lineage>
</organism>
<comment type="caution">
    <text evidence="1">The sequence shown here is derived from an EMBL/GenBank/DDBJ whole genome shotgun (WGS) entry which is preliminary data.</text>
</comment>
<evidence type="ECO:0000313" key="1">
    <source>
        <dbReference type="EMBL" id="PQQ02393.1"/>
    </source>
</evidence>
<dbReference type="InterPro" id="IPR053772">
    <property type="entry name" value="At1g61320/At1g61330-like"/>
</dbReference>
<dbReference type="PANTHER" id="PTHR34145">
    <property type="entry name" value="OS02G0105600 PROTEIN"/>
    <property type="match status" value="1"/>
</dbReference>
<dbReference type="OrthoDB" id="613853at2759"/>
<sequence>MSFAEKLVDLRVVGSSIALKYLELNDCYYLKRVEISDTNLVSFIHAEIAIDLLLSNVPSLVELAITTRFLCLHCFHETCLYPTCMLSLSARDSHDQYSRFAFLFYQEYNKDYTFPILPNLKHLELTVEGDYNLSLSQLSYFMKAYPYLQRLALKEKSDKA</sequence>
<dbReference type="EMBL" id="PJQY01001471">
    <property type="protein sequence ID" value="PQQ02393.1"/>
    <property type="molecule type" value="Genomic_DNA"/>
</dbReference>
<proteinExistence type="predicted"/>